<dbReference type="CDD" id="cd17043">
    <property type="entry name" value="RA"/>
    <property type="match status" value="1"/>
</dbReference>
<dbReference type="InterPro" id="IPR000159">
    <property type="entry name" value="RA_dom"/>
</dbReference>
<name>A0A915HLB7_ROMCU</name>
<reference evidence="3" key="1">
    <citation type="submission" date="2022-11" db="UniProtKB">
        <authorList>
            <consortium name="WormBaseParasite"/>
        </authorList>
    </citation>
    <scope>IDENTIFICATION</scope>
</reference>
<dbReference type="SUPFAM" id="SSF54236">
    <property type="entry name" value="Ubiquitin-like"/>
    <property type="match status" value="2"/>
</dbReference>
<evidence type="ECO:0000259" key="1">
    <source>
        <dbReference type="PROSITE" id="PS50200"/>
    </source>
</evidence>
<dbReference type="GO" id="GO:0007165">
    <property type="term" value="P:signal transduction"/>
    <property type="evidence" value="ECO:0007669"/>
    <property type="project" value="InterPro"/>
</dbReference>
<dbReference type="Gene3D" id="3.10.20.90">
    <property type="entry name" value="Phosphatidylinositol 3-kinase Catalytic Subunit, Chain A, domain 1"/>
    <property type="match status" value="2"/>
</dbReference>
<dbReference type="GO" id="GO:0045742">
    <property type="term" value="P:positive regulation of epidermal growth factor receptor signaling pathway"/>
    <property type="evidence" value="ECO:0007669"/>
    <property type="project" value="TreeGrafter"/>
</dbReference>
<sequence length="304" mass="35154">MVNKDRCLPALTGQQPFSECIEFPIFAFPLPLFLVYDAMGHIRVYTYNIRPDTTYFTLCANTSMTSQELIRRALDRLRMKIKDIDLFYMTMELSSRQKPQQQGASSANTAAASSSLLKNDEDQSASLRDVTNVLALDQHSKPLELQMCHPTGKSKFVIQLRYTFPVKIYDYCLSDTSNYKSLLVSQRTTCSDVTRSILNAHKIRTDQLDNFALIFVDYRSNKEKVLDPSCRLFDICLQIESDHYQQIHIRPYGKFAYLDDDDEDDRILRDLGNKRQTMTSSPDLSDFDAFVYSRLANKFREFVL</sequence>
<accession>A0A915HLB7</accession>
<evidence type="ECO:0000313" key="3">
    <source>
        <dbReference type="WBParaSite" id="nRc.2.0.1.t02326-RA"/>
    </source>
</evidence>
<dbReference type="Pfam" id="PF00788">
    <property type="entry name" value="RA"/>
    <property type="match status" value="2"/>
</dbReference>
<proteinExistence type="predicted"/>
<evidence type="ECO:0000313" key="2">
    <source>
        <dbReference type="Proteomes" id="UP000887565"/>
    </source>
</evidence>
<dbReference type="InterPro" id="IPR029071">
    <property type="entry name" value="Ubiquitin-like_domsf"/>
</dbReference>
<feature type="domain" description="Ras-associating" evidence="1">
    <location>
        <begin position="40"/>
        <end position="163"/>
    </location>
</feature>
<organism evidence="2 3">
    <name type="scientific">Romanomermis culicivorax</name>
    <name type="common">Nematode worm</name>
    <dbReference type="NCBI Taxonomy" id="13658"/>
    <lineage>
        <taxon>Eukaryota</taxon>
        <taxon>Metazoa</taxon>
        <taxon>Ecdysozoa</taxon>
        <taxon>Nematoda</taxon>
        <taxon>Enoplea</taxon>
        <taxon>Dorylaimia</taxon>
        <taxon>Mermithida</taxon>
        <taxon>Mermithoidea</taxon>
        <taxon>Mermithidae</taxon>
        <taxon>Romanomermis</taxon>
    </lineage>
</organism>
<keyword evidence="2" id="KW-1185">Reference proteome</keyword>
<dbReference type="PANTHER" id="PTHR21298:SF2">
    <property type="entry name" value="GH01721P"/>
    <property type="match status" value="1"/>
</dbReference>
<dbReference type="PANTHER" id="PTHR21298">
    <property type="entry name" value="GH01721P"/>
    <property type="match status" value="1"/>
</dbReference>
<dbReference type="Proteomes" id="UP000887565">
    <property type="component" value="Unplaced"/>
</dbReference>
<protein>
    <submittedName>
        <fullName evidence="3">Ras-associating domain-containing protein</fullName>
    </submittedName>
</protein>
<dbReference type="AlphaFoldDB" id="A0A915HLB7"/>
<dbReference type="PROSITE" id="PS50200">
    <property type="entry name" value="RA"/>
    <property type="match status" value="1"/>
</dbReference>
<dbReference type="WBParaSite" id="nRc.2.0.1.t02326-RA">
    <property type="protein sequence ID" value="nRc.2.0.1.t02326-RA"/>
    <property type="gene ID" value="nRc.2.0.1.g02326"/>
</dbReference>
<dbReference type="GO" id="GO:0045743">
    <property type="term" value="P:positive regulation of fibroblast growth factor receptor signaling pathway"/>
    <property type="evidence" value="ECO:0007669"/>
    <property type="project" value="TreeGrafter"/>
</dbReference>